<evidence type="ECO:0000313" key="7">
    <source>
        <dbReference type="EMBL" id="KAK5774154.1"/>
    </source>
</evidence>
<keyword evidence="2" id="KW-0677">Repeat</keyword>
<evidence type="ECO:0000256" key="1">
    <source>
        <dbReference type="ARBA" id="ARBA00004394"/>
    </source>
</evidence>
<proteinExistence type="predicted"/>
<dbReference type="PANTHER" id="PTHR12893:SF0">
    <property type="entry name" value="GRASP65"/>
    <property type="match status" value="1"/>
</dbReference>
<sequence>MFRIAKNLVKTLEQTVSDTVARNNNKLDVFFQSIPPNLIASQFNQDSNNDFTLPNNANELISGLRILYVEEWQLQLQSFFDYIVGVNDFPLPMYINNYGFMYPDYNAILNLINDSIGTGFVKLNIWSAKGGRFRDEYINLAQRDENDMDSISLDIKPSIDNDQDPNSTSQQHQQQQQQQLYSSSTGITVPILFKSLGFKVQWTPLIAATFTYHILQLNIDNGPAQVAGLIPDEDYIIGCQDGLLATGGNELLADVVRSRANQSLVLYIYNKVSDSVRPVTVNIGPDGRLGCNIGYGFLHRIPTTKNFEQINSNITTTTTLNTGVSITNPTNMNNDQTFIPNTINTASAAPLPSPTSTTSRTNKKKKHTHSTTTADMNDYFNEGKDPRTSQNNENTSSIPPPPIIPH</sequence>
<comment type="subcellular location">
    <subcellularLocation>
        <location evidence="1">Golgi apparatus membrane</location>
    </subcellularLocation>
</comment>
<dbReference type="Pfam" id="PF04495">
    <property type="entry name" value="GRASP55_65"/>
    <property type="match status" value="1"/>
</dbReference>
<protein>
    <recommendedName>
        <fullName evidence="6">PDZ GRASP-type domain-containing protein</fullName>
    </recommendedName>
</protein>
<evidence type="ECO:0000256" key="4">
    <source>
        <dbReference type="ARBA" id="ARBA00023136"/>
    </source>
</evidence>
<evidence type="ECO:0000256" key="5">
    <source>
        <dbReference type="SAM" id="MobiDB-lite"/>
    </source>
</evidence>
<gene>
    <name evidence="7" type="ORF">RI543_004441</name>
</gene>
<dbReference type="AlphaFoldDB" id="A0AAN7VZD2"/>
<evidence type="ECO:0000256" key="3">
    <source>
        <dbReference type="ARBA" id="ARBA00023034"/>
    </source>
</evidence>
<comment type="caution">
    <text evidence="7">The sequence shown here is derived from an EMBL/GenBank/DDBJ whole genome shotgun (WGS) entry which is preliminary data.</text>
</comment>
<feature type="compositionally biased region" description="Low complexity" evidence="5">
    <location>
        <begin position="345"/>
        <end position="360"/>
    </location>
</feature>
<accession>A0AAN7VZD2</accession>
<dbReference type="EMBL" id="JAWIZZ010000055">
    <property type="protein sequence ID" value="KAK5774154.1"/>
    <property type="molecule type" value="Genomic_DNA"/>
</dbReference>
<name>A0AAN7VZD2_9SACH</name>
<dbReference type="GO" id="GO:0007030">
    <property type="term" value="P:Golgi organization"/>
    <property type="evidence" value="ECO:0007669"/>
    <property type="project" value="TreeGrafter"/>
</dbReference>
<evidence type="ECO:0000313" key="8">
    <source>
        <dbReference type="Proteomes" id="UP001306508"/>
    </source>
</evidence>
<dbReference type="Proteomes" id="UP001306508">
    <property type="component" value="Unassembled WGS sequence"/>
</dbReference>
<keyword evidence="4" id="KW-0472">Membrane</keyword>
<dbReference type="FunFam" id="2.30.42.10:FF:000183">
    <property type="entry name" value="Golgi reassembly-stacking protein 2"/>
    <property type="match status" value="1"/>
</dbReference>
<keyword evidence="3" id="KW-0333">Golgi apparatus</keyword>
<organism evidence="7 8">
    <name type="scientific">Arxiozyma heterogenica</name>
    <dbReference type="NCBI Taxonomy" id="278026"/>
    <lineage>
        <taxon>Eukaryota</taxon>
        <taxon>Fungi</taxon>
        <taxon>Dikarya</taxon>
        <taxon>Ascomycota</taxon>
        <taxon>Saccharomycotina</taxon>
        <taxon>Saccharomycetes</taxon>
        <taxon>Saccharomycetales</taxon>
        <taxon>Saccharomycetaceae</taxon>
        <taxon>Arxiozyma</taxon>
    </lineage>
</organism>
<dbReference type="Gene3D" id="2.30.42.10">
    <property type="match status" value="1"/>
</dbReference>
<reference evidence="8" key="1">
    <citation type="submission" date="2023-07" db="EMBL/GenBank/DDBJ databases">
        <title>A draft genome of Kazachstania heterogenica Y-27499.</title>
        <authorList>
            <person name="Donic C."/>
            <person name="Kralova J.S."/>
            <person name="Fidel L."/>
            <person name="Ben-Dor S."/>
            <person name="Jung S."/>
        </authorList>
    </citation>
    <scope>NUCLEOTIDE SEQUENCE [LARGE SCALE GENOMIC DNA]</scope>
    <source>
        <strain evidence="8">Y27499</strain>
    </source>
</reference>
<feature type="compositionally biased region" description="Low complexity" evidence="5">
    <location>
        <begin position="170"/>
        <end position="179"/>
    </location>
</feature>
<feature type="region of interest" description="Disordered" evidence="5">
    <location>
        <begin position="152"/>
        <end position="179"/>
    </location>
</feature>
<feature type="region of interest" description="Disordered" evidence="5">
    <location>
        <begin position="344"/>
        <end position="406"/>
    </location>
</feature>
<dbReference type="PANTHER" id="PTHR12893">
    <property type="entry name" value="GOLGI REASSEMBLY STACKING PROTEIN GRASP"/>
    <property type="match status" value="1"/>
</dbReference>
<keyword evidence="8" id="KW-1185">Reference proteome</keyword>
<evidence type="ECO:0000259" key="6">
    <source>
        <dbReference type="PROSITE" id="PS51865"/>
    </source>
</evidence>
<dbReference type="InterPro" id="IPR007583">
    <property type="entry name" value="GRASP55_65"/>
</dbReference>
<dbReference type="GO" id="GO:0000139">
    <property type="term" value="C:Golgi membrane"/>
    <property type="evidence" value="ECO:0007669"/>
    <property type="project" value="UniProtKB-SubCell"/>
</dbReference>
<feature type="compositionally biased region" description="Polar residues" evidence="5">
    <location>
        <begin position="388"/>
        <end position="397"/>
    </location>
</feature>
<feature type="domain" description="PDZ GRASP-type" evidence="6">
    <location>
        <begin position="210"/>
        <end position="298"/>
    </location>
</feature>
<dbReference type="InterPro" id="IPR036034">
    <property type="entry name" value="PDZ_sf"/>
</dbReference>
<dbReference type="PROSITE" id="PS51865">
    <property type="entry name" value="PDZ_GRASP"/>
    <property type="match status" value="1"/>
</dbReference>
<dbReference type="InterPro" id="IPR024958">
    <property type="entry name" value="GRASP_PDZ"/>
</dbReference>
<evidence type="ECO:0000256" key="2">
    <source>
        <dbReference type="ARBA" id="ARBA00022737"/>
    </source>
</evidence>